<name>A0A0V1F2S6_TRIPS</name>
<protein>
    <submittedName>
        <fullName evidence="2">Uncharacterized protein</fullName>
    </submittedName>
</protein>
<dbReference type="OrthoDB" id="5928247at2759"/>
<comment type="caution">
    <text evidence="2">The sequence shown here is derived from an EMBL/GenBank/DDBJ whole genome shotgun (WGS) entry which is preliminary data.</text>
</comment>
<evidence type="ECO:0000313" key="2">
    <source>
        <dbReference type="EMBL" id="KRY80311.1"/>
    </source>
</evidence>
<proteinExistence type="predicted"/>
<organism evidence="2 3">
    <name type="scientific">Trichinella pseudospiralis</name>
    <name type="common">Parasitic roundworm</name>
    <dbReference type="NCBI Taxonomy" id="6337"/>
    <lineage>
        <taxon>Eukaryota</taxon>
        <taxon>Metazoa</taxon>
        <taxon>Ecdysozoa</taxon>
        <taxon>Nematoda</taxon>
        <taxon>Enoplea</taxon>
        <taxon>Dorylaimia</taxon>
        <taxon>Trichinellida</taxon>
        <taxon>Trichinellidae</taxon>
        <taxon>Trichinella</taxon>
    </lineage>
</organism>
<gene>
    <name evidence="2" type="ORF">T4D_1209</name>
</gene>
<reference evidence="2 3" key="1">
    <citation type="submission" date="2015-01" db="EMBL/GenBank/DDBJ databases">
        <title>Evolution of Trichinella species and genotypes.</title>
        <authorList>
            <person name="Korhonen P.K."/>
            <person name="Edoardo P."/>
            <person name="Giuseppe L.R."/>
            <person name="Gasser R.B."/>
        </authorList>
    </citation>
    <scope>NUCLEOTIDE SEQUENCE [LARGE SCALE GENOMIC DNA]</scope>
    <source>
        <strain evidence="2">ISS470</strain>
    </source>
</reference>
<evidence type="ECO:0000256" key="1">
    <source>
        <dbReference type="SAM" id="Phobius"/>
    </source>
</evidence>
<keyword evidence="1" id="KW-1133">Transmembrane helix</keyword>
<keyword evidence="1" id="KW-0472">Membrane</keyword>
<keyword evidence="1" id="KW-0812">Transmembrane</keyword>
<dbReference type="EMBL" id="JYDT01000607">
    <property type="protein sequence ID" value="KRY80311.1"/>
    <property type="molecule type" value="Genomic_DNA"/>
</dbReference>
<dbReference type="AlphaFoldDB" id="A0A0V1F2S6"/>
<feature type="transmembrane region" description="Helical" evidence="1">
    <location>
        <begin position="107"/>
        <end position="124"/>
    </location>
</feature>
<keyword evidence="3" id="KW-1185">Reference proteome</keyword>
<evidence type="ECO:0000313" key="3">
    <source>
        <dbReference type="Proteomes" id="UP000054995"/>
    </source>
</evidence>
<dbReference type="Proteomes" id="UP000054995">
    <property type="component" value="Unassembled WGS sequence"/>
</dbReference>
<feature type="transmembrane region" description="Helical" evidence="1">
    <location>
        <begin position="77"/>
        <end position="101"/>
    </location>
</feature>
<sequence length="164" mass="19069">MNRQAKKHHLISFELLQLLIDEQGSTLIQQATNDLRIKNNNYGEGQLCITVLTAEYDGGTRTIERFLKAVAYDVIELVNFLVPPFLHLYFVFSHSLYIYYIEMSYNVVLYCIVLYCIVLSCLLYKSKLLNMLYKMLNSTLAINRVSLAYSKANFLRLISIYTKL</sequence>
<accession>A0A0V1F2S6</accession>